<proteinExistence type="inferred from homology"/>
<evidence type="ECO:0000256" key="5">
    <source>
        <dbReference type="PROSITE-ProRule" id="PRU01016"/>
    </source>
</evidence>
<keyword evidence="2 5" id="KW-0489">Methyltransferase</keyword>
<evidence type="ECO:0000256" key="6">
    <source>
        <dbReference type="SAM" id="MobiDB-lite"/>
    </source>
</evidence>
<keyword evidence="8" id="KW-1185">Reference proteome</keyword>
<evidence type="ECO:0000313" key="8">
    <source>
        <dbReference type="Proteomes" id="UP000799440"/>
    </source>
</evidence>
<keyword evidence="4 5" id="KW-0949">S-adenosyl-L-methionine</keyword>
<dbReference type="GO" id="GO:0005634">
    <property type="term" value="C:nucleus"/>
    <property type="evidence" value="ECO:0007669"/>
    <property type="project" value="TreeGrafter"/>
</dbReference>
<dbReference type="OrthoDB" id="414133at2759"/>
<dbReference type="PANTHER" id="PTHR10629:SF52">
    <property type="entry name" value="DNA (CYTOSINE-5)-METHYLTRANSFERASE 1"/>
    <property type="match status" value="1"/>
</dbReference>
<evidence type="ECO:0000256" key="2">
    <source>
        <dbReference type="ARBA" id="ARBA00022603"/>
    </source>
</evidence>
<organism evidence="7 8">
    <name type="scientific">Sporormia fimetaria CBS 119925</name>
    <dbReference type="NCBI Taxonomy" id="1340428"/>
    <lineage>
        <taxon>Eukaryota</taxon>
        <taxon>Fungi</taxon>
        <taxon>Dikarya</taxon>
        <taxon>Ascomycota</taxon>
        <taxon>Pezizomycotina</taxon>
        <taxon>Dothideomycetes</taxon>
        <taxon>Pleosporomycetidae</taxon>
        <taxon>Pleosporales</taxon>
        <taxon>Sporormiaceae</taxon>
        <taxon>Sporormia</taxon>
    </lineage>
</organism>
<evidence type="ECO:0000256" key="4">
    <source>
        <dbReference type="ARBA" id="ARBA00022691"/>
    </source>
</evidence>
<dbReference type="GO" id="GO:0003677">
    <property type="term" value="F:DNA binding"/>
    <property type="evidence" value="ECO:0007669"/>
    <property type="project" value="TreeGrafter"/>
</dbReference>
<name>A0A6A6VFK3_9PLEO</name>
<reference evidence="7" key="1">
    <citation type="journal article" date="2020" name="Stud. Mycol.">
        <title>101 Dothideomycetes genomes: a test case for predicting lifestyles and emergence of pathogens.</title>
        <authorList>
            <person name="Haridas S."/>
            <person name="Albert R."/>
            <person name="Binder M."/>
            <person name="Bloem J."/>
            <person name="Labutti K."/>
            <person name="Salamov A."/>
            <person name="Andreopoulos B."/>
            <person name="Baker S."/>
            <person name="Barry K."/>
            <person name="Bills G."/>
            <person name="Bluhm B."/>
            <person name="Cannon C."/>
            <person name="Castanera R."/>
            <person name="Culley D."/>
            <person name="Daum C."/>
            <person name="Ezra D."/>
            <person name="Gonzalez J."/>
            <person name="Henrissat B."/>
            <person name="Kuo A."/>
            <person name="Liang C."/>
            <person name="Lipzen A."/>
            <person name="Lutzoni F."/>
            <person name="Magnuson J."/>
            <person name="Mondo S."/>
            <person name="Nolan M."/>
            <person name="Ohm R."/>
            <person name="Pangilinan J."/>
            <person name="Park H.-J."/>
            <person name="Ramirez L."/>
            <person name="Alfaro M."/>
            <person name="Sun H."/>
            <person name="Tritt A."/>
            <person name="Yoshinaga Y."/>
            <person name="Zwiers L.-H."/>
            <person name="Turgeon B."/>
            <person name="Goodwin S."/>
            <person name="Spatafora J."/>
            <person name="Crous P."/>
            <person name="Grigoriev I."/>
        </authorList>
    </citation>
    <scope>NUCLEOTIDE SEQUENCE</scope>
    <source>
        <strain evidence="7">CBS 119925</strain>
    </source>
</reference>
<protein>
    <recommendedName>
        <fullName evidence="1">DNA (cytosine-5-)-methyltransferase</fullName>
        <ecNumber evidence="1">2.1.1.37</ecNumber>
    </recommendedName>
</protein>
<dbReference type="InterPro" id="IPR029063">
    <property type="entry name" value="SAM-dependent_MTases_sf"/>
</dbReference>
<dbReference type="GO" id="GO:0032259">
    <property type="term" value="P:methylation"/>
    <property type="evidence" value="ECO:0007669"/>
    <property type="project" value="UniProtKB-KW"/>
</dbReference>
<dbReference type="PANTHER" id="PTHR10629">
    <property type="entry name" value="CYTOSINE-SPECIFIC METHYLTRANSFERASE"/>
    <property type="match status" value="1"/>
</dbReference>
<evidence type="ECO:0000256" key="1">
    <source>
        <dbReference type="ARBA" id="ARBA00011975"/>
    </source>
</evidence>
<dbReference type="PRINTS" id="PR00105">
    <property type="entry name" value="C5METTRFRASE"/>
</dbReference>
<feature type="compositionally biased region" description="Polar residues" evidence="6">
    <location>
        <begin position="632"/>
        <end position="649"/>
    </location>
</feature>
<dbReference type="Gene3D" id="3.40.50.150">
    <property type="entry name" value="Vaccinia Virus protein VP39"/>
    <property type="match status" value="1"/>
</dbReference>
<dbReference type="EMBL" id="MU006567">
    <property type="protein sequence ID" value="KAF2749013.1"/>
    <property type="molecule type" value="Genomic_DNA"/>
</dbReference>
<feature type="compositionally biased region" description="Basic and acidic residues" evidence="6">
    <location>
        <begin position="657"/>
        <end position="674"/>
    </location>
</feature>
<dbReference type="EC" id="2.1.1.37" evidence="1"/>
<dbReference type="Pfam" id="PF00145">
    <property type="entry name" value="DNA_methylase"/>
    <property type="match status" value="2"/>
</dbReference>
<accession>A0A6A6VFK3</accession>
<dbReference type="AlphaFoldDB" id="A0A6A6VFK3"/>
<dbReference type="GO" id="GO:0044027">
    <property type="term" value="P:negative regulation of gene expression via chromosomal CpG island methylation"/>
    <property type="evidence" value="ECO:0007669"/>
    <property type="project" value="TreeGrafter"/>
</dbReference>
<evidence type="ECO:0000256" key="3">
    <source>
        <dbReference type="ARBA" id="ARBA00022679"/>
    </source>
</evidence>
<dbReference type="Proteomes" id="UP000799440">
    <property type="component" value="Unassembled WGS sequence"/>
</dbReference>
<keyword evidence="3 5" id="KW-0808">Transferase</keyword>
<dbReference type="Gene3D" id="3.90.120.10">
    <property type="entry name" value="DNA Methylase, subunit A, domain 2"/>
    <property type="match status" value="1"/>
</dbReference>
<comment type="similarity">
    <text evidence="5">Belongs to the class I-like SAM-binding methyltransferase superfamily. C5-methyltransferase family.</text>
</comment>
<evidence type="ECO:0000313" key="7">
    <source>
        <dbReference type="EMBL" id="KAF2749013.1"/>
    </source>
</evidence>
<dbReference type="PROSITE" id="PS51679">
    <property type="entry name" value="SAM_MT_C5"/>
    <property type="match status" value="1"/>
</dbReference>
<dbReference type="SUPFAM" id="SSF53335">
    <property type="entry name" value="S-adenosyl-L-methionine-dependent methyltransferases"/>
    <property type="match status" value="1"/>
</dbReference>
<dbReference type="InterPro" id="IPR050390">
    <property type="entry name" value="C5-Methyltransferase"/>
</dbReference>
<dbReference type="InterPro" id="IPR001525">
    <property type="entry name" value="C5_MeTfrase"/>
</dbReference>
<dbReference type="GO" id="GO:0003886">
    <property type="term" value="F:DNA (cytosine-5-)-methyltransferase activity"/>
    <property type="evidence" value="ECO:0007669"/>
    <property type="project" value="UniProtKB-EC"/>
</dbReference>
<feature type="region of interest" description="Disordered" evidence="6">
    <location>
        <begin position="596"/>
        <end position="674"/>
    </location>
</feature>
<gene>
    <name evidence="7" type="ORF">M011DRAFT_399166</name>
</gene>
<feature type="compositionally biased region" description="Low complexity" evidence="6">
    <location>
        <begin position="602"/>
        <end position="623"/>
    </location>
</feature>
<sequence>LKSGDFLRVVQISETLGGDRVTLRRYPLRRTKYLAPQFSPKLNELFMHLRVDPTDPRKNGLVSMTPDNILRKRDCTITDMAYEKLNFRNLSRPLPSHLTTNEEVFQWFYSESRLFCRWINIIYLENGKDTWAGEVRRVSGKEVIASRTIPAATNGSTPALRRSPWIEIVNDTAEKVPQCKRCQRYTFGDVFCGIGGASQGASDAGLTVFMDVDNDENCIEGYRENFEDSGAIALQLDADCLPTIMDRKNFGVHILHLSCPCQYWSPCHPWVRRSYLTCYGTLAGKNDQENVEALLTVGPIVETLQPRIVTLEQTSGLIRQRKHRQYWRNLVNQLLEAGYNVRYTVSQFFEFGLPASRRRLLVVAAKCGTPLPPFPEPTHGVPGSGLKPLVSVHEALRPLAEVEPDDDWHQPDKLRKFPKHMTPYDPKTRLARCITTDGGEDNCHFSGTRNFTVREQALLQGFPTHFRFSGSTTAALRQVGNAFPPTFCSKLFLLCAQTLEAFDHGFINADEEISDLYDTLTAKGVDFEDPPEATRDLFNGRRRSKSKFLYLNRLEKSKISHRKIPMWGRIPVIHSDASVESGTAVGRAPRVVPNFGAGGGSARAASASGTTGSCSRRSASATTPGRARGRVSPTSAEGTRVNGSTTGSPDSGARAGMKRESEEEKSDQGGERRIKSAFRKDWDRYEKRENFWNGFKGELIELD</sequence>
<feature type="non-terminal residue" evidence="7">
    <location>
        <position position="1"/>
    </location>
</feature>
<feature type="active site" evidence="5">
    <location>
        <position position="261"/>
    </location>
</feature>